<dbReference type="PANTHER" id="PTHR45753">
    <property type="entry name" value="ORNITHINE CARBAMOYLTRANSFERASE, MITOCHONDRIAL"/>
    <property type="match status" value="1"/>
</dbReference>
<dbReference type="PRINTS" id="PR00101">
    <property type="entry name" value="ATCASE"/>
</dbReference>
<evidence type="ECO:0000259" key="9">
    <source>
        <dbReference type="Pfam" id="PF02729"/>
    </source>
</evidence>
<gene>
    <name evidence="10" type="ORF">METZ01_LOCUS1231</name>
</gene>
<sequence length="351" mass="40502">MEHSLKTYEEYFSQPAEVRMGNYEKAGHLQHVMLSHQFSIQLMEELFDIADHVKEMTRKPNGIEFLKSLLSHKKAMLYFTQPSTRTFLSFLTACQMVGMDTGEVRDPSLSSEYKGESQEDGVRVFSSYFDLIIMRDPKPGFCEYMAYLLDNTGRSVPIFNGGSGKDQHPTQALLDLYTMHRSFQKNGGIRKKRYAFVGDLLRGRAVRSSVMLLSQYKDVEMDFVAPSSFQIAEDLEEILRSRGIRIRKTDDLDSVISAVDCVYMTRLQDEYDLSGESNLIDYSQFSLTPENVSRMKSKAIILHPLPRRYEISSEVDADPRAMYWRQLRNGVYIRAALLLHVFNVAHRLNEY</sequence>
<evidence type="ECO:0000256" key="5">
    <source>
        <dbReference type="ARBA" id="ARBA00022975"/>
    </source>
</evidence>
<dbReference type="InterPro" id="IPR006131">
    <property type="entry name" value="Asp_carbamoyltransf_Asp/Orn-bd"/>
</dbReference>
<proteinExistence type="inferred from homology"/>
<accession>A0A381N1H8</accession>
<evidence type="ECO:0000256" key="1">
    <source>
        <dbReference type="ARBA" id="ARBA00004852"/>
    </source>
</evidence>
<dbReference type="GO" id="GO:0006520">
    <property type="term" value="P:amino acid metabolic process"/>
    <property type="evidence" value="ECO:0007669"/>
    <property type="project" value="InterPro"/>
</dbReference>
<dbReference type="InterPro" id="IPR036901">
    <property type="entry name" value="Asp/Orn_carbamoylTrfase_sf"/>
</dbReference>
<dbReference type="Pfam" id="PF02729">
    <property type="entry name" value="OTCace_N"/>
    <property type="match status" value="1"/>
</dbReference>
<evidence type="ECO:0000256" key="3">
    <source>
        <dbReference type="ARBA" id="ARBA00013008"/>
    </source>
</evidence>
<dbReference type="InterPro" id="IPR006130">
    <property type="entry name" value="Asp/Orn_carbamoylTrfase"/>
</dbReference>
<dbReference type="NCBIfam" id="TIGR00670">
    <property type="entry name" value="asp_carb_tr"/>
    <property type="match status" value="1"/>
</dbReference>
<feature type="domain" description="Aspartate/ornithine carbamoyltransferase Asp/Orn-binding" evidence="8">
    <location>
        <begin position="192"/>
        <end position="340"/>
    </location>
</feature>
<evidence type="ECO:0000256" key="7">
    <source>
        <dbReference type="ARBA" id="ARBA00048859"/>
    </source>
</evidence>
<keyword evidence="5" id="KW-0665">Pyrimidine biosynthesis</keyword>
<dbReference type="GO" id="GO:0016597">
    <property type="term" value="F:amino acid binding"/>
    <property type="evidence" value="ECO:0007669"/>
    <property type="project" value="InterPro"/>
</dbReference>
<dbReference type="AlphaFoldDB" id="A0A381N1H8"/>
<organism evidence="10">
    <name type="scientific">marine metagenome</name>
    <dbReference type="NCBI Taxonomy" id="408172"/>
    <lineage>
        <taxon>unclassified sequences</taxon>
        <taxon>metagenomes</taxon>
        <taxon>ecological metagenomes</taxon>
    </lineage>
</organism>
<comment type="catalytic activity">
    <reaction evidence="7">
        <text>carbamoyl phosphate + L-aspartate = N-carbamoyl-L-aspartate + phosphate + H(+)</text>
        <dbReference type="Rhea" id="RHEA:20013"/>
        <dbReference type="ChEBI" id="CHEBI:15378"/>
        <dbReference type="ChEBI" id="CHEBI:29991"/>
        <dbReference type="ChEBI" id="CHEBI:32814"/>
        <dbReference type="ChEBI" id="CHEBI:43474"/>
        <dbReference type="ChEBI" id="CHEBI:58228"/>
        <dbReference type="EC" id="2.1.3.2"/>
    </reaction>
</comment>
<evidence type="ECO:0000256" key="2">
    <source>
        <dbReference type="ARBA" id="ARBA00008896"/>
    </source>
</evidence>
<dbReference type="PRINTS" id="PR00100">
    <property type="entry name" value="AOTCASE"/>
</dbReference>
<evidence type="ECO:0000256" key="4">
    <source>
        <dbReference type="ARBA" id="ARBA00022679"/>
    </source>
</evidence>
<comment type="function">
    <text evidence="6">Catalyzes the condensation of carbamoyl phosphate and aspartate to form carbamoyl aspartate and inorganic phosphate, the committed step in the de novo pyrimidine nucleotide biosynthesis pathway.</text>
</comment>
<dbReference type="GO" id="GO:0044205">
    <property type="term" value="P:'de novo' UMP biosynthetic process"/>
    <property type="evidence" value="ECO:0007669"/>
    <property type="project" value="UniProtKB-UniPathway"/>
</dbReference>
<dbReference type="Gene3D" id="3.40.50.1370">
    <property type="entry name" value="Aspartate/ornithine carbamoyltransferase"/>
    <property type="match status" value="2"/>
</dbReference>
<dbReference type="EMBL" id="UINC01000066">
    <property type="protein sequence ID" value="SUZ48377.1"/>
    <property type="molecule type" value="Genomic_DNA"/>
</dbReference>
<dbReference type="EC" id="2.1.3.2" evidence="3"/>
<dbReference type="GO" id="GO:0006207">
    <property type="term" value="P:'de novo' pyrimidine nucleobase biosynthetic process"/>
    <property type="evidence" value="ECO:0007669"/>
    <property type="project" value="InterPro"/>
</dbReference>
<dbReference type="PANTHER" id="PTHR45753:SF6">
    <property type="entry name" value="ASPARTATE CARBAMOYLTRANSFERASE"/>
    <property type="match status" value="1"/>
</dbReference>
<comment type="pathway">
    <text evidence="1">Pyrimidine metabolism; UMP biosynthesis via de novo pathway; (S)-dihydroorotate from bicarbonate: step 2/3.</text>
</comment>
<dbReference type="SUPFAM" id="SSF53671">
    <property type="entry name" value="Aspartate/ornithine carbamoyltransferase"/>
    <property type="match status" value="1"/>
</dbReference>
<evidence type="ECO:0000256" key="6">
    <source>
        <dbReference type="ARBA" id="ARBA00043884"/>
    </source>
</evidence>
<feature type="domain" description="Aspartate/ornithine carbamoyltransferase carbamoyl-P binding" evidence="9">
    <location>
        <begin position="31"/>
        <end position="180"/>
    </location>
</feature>
<dbReference type="InterPro" id="IPR002082">
    <property type="entry name" value="Asp_carbamoyltransf"/>
</dbReference>
<evidence type="ECO:0000313" key="10">
    <source>
        <dbReference type="EMBL" id="SUZ48377.1"/>
    </source>
</evidence>
<evidence type="ECO:0000259" key="8">
    <source>
        <dbReference type="Pfam" id="PF00185"/>
    </source>
</evidence>
<reference evidence="10" key="1">
    <citation type="submission" date="2018-05" db="EMBL/GenBank/DDBJ databases">
        <authorList>
            <person name="Lanie J.A."/>
            <person name="Ng W.-L."/>
            <person name="Kazmierczak K.M."/>
            <person name="Andrzejewski T.M."/>
            <person name="Davidsen T.M."/>
            <person name="Wayne K.J."/>
            <person name="Tettelin H."/>
            <person name="Glass J.I."/>
            <person name="Rusch D."/>
            <person name="Podicherti R."/>
            <person name="Tsui H.-C.T."/>
            <person name="Winkler M.E."/>
        </authorList>
    </citation>
    <scope>NUCLEOTIDE SEQUENCE</scope>
</reference>
<name>A0A381N1H8_9ZZZZ</name>
<dbReference type="UniPathway" id="UPA00070">
    <property type="reaction ID" value="UER00116"/>
</dbReference>
<comment type="similarity">
    <text evidence="2">Belongs to the aspartate/ornithine carbamoyltransferase superfamily. ATCase family.</text>
</comment>
<keyword evidence="4" id="KW-0808">Transferase</keyword>
<protein>
    <recommendedName>
        <fullName evidence="3">aspartate carbamoyltransferase</fullName>
        <ecNumber evidence="3">2.1.3.2</ecNumber>
    </recommendedName>
</protein>
<dbReference type="GO" id="GO:0004070">
    <property type="term" value="F:aspartate carbamoyltransferase activity"/>
    <property type="evidence" value="ECO:0007669"/>
    <property type="project" value="UniProtKB-EC"/>
</dbReference>
<dbReference type="InterPro" id="IPR006132">
    <property type="entry name" value="Asp/Orn_carbamoyltranf_P-bd"/>
</dbReference>
<dbReference type="Pfam" id="PF00185">
    <property type="entry name" value="OTCace"/>
    <property type="match status" value="1"/>
</dbReference>